<feature type="region of interest" description="Disordered" evidence="1">
    <location>
        <begin position="398"/>
        <end position="455"/>
    </location>
</feature>
<proteinExistence type="predicted"/>
<feature type="compositionally biased region" description="Low complexity" evidence="1">
    <location>
        <begin position="82"/>
        <end position="91"/>
    </location>
</feature>
<feature type="region of interest" description="Disordered" evidence="1">
    <location>
        <begin position="213"/>
        <end position="288"/>
    </location>
</feature>
<sequence>MWGAPPARGGQAGLDTASPQQKAPSVGRRGRKPAWADSTCWQQQQQQKQLPQQQQDLPGALGAAFPPGLQVDGVVDEDDASSRASSPSKSPLVQGSAPFLDAHDQPLARQPPGSRAGRASQQGLGSAGRLGTLGGLFDVGASETAQQRPASPLGRRPHQAAWQAQAQDGAGGRSGTPPSRLFDGDGGGGGGFGAGAAPSDPMTYQLHAQLDKDGVPNLGDVQRDEEEQQGGGGGRHFSHAPHQQQQQQHWNIPAVHTTPGSASRHRMARSSAQMSHGGVGGKRGLDKKPGAVVKLGKRQAYLKYLAYEGCWQLCLEEMLSGGDATATTFLTGGCGALKQALGLDQLFLTQHAADPSLYTQDGMQCIWDDRDDVVLAGEVPLDAQGPTDAEVLQQQLMLAKQQQRREAEEHQHELERRQQQQERRLEREMQQASLRQAAPDPLERVSAGSGGSAGGRLLGGPALEITVMRVVGCEVLTSGLTGRDFNVATYAGSRPASDGCAFTKIGSDGNAHEQEVVRLPSEQSQQQTFTVELRVDGHSMALGTVQVAELHKIASQGDAMFDASPSPGFLKAIFPCLRKGHPATGGSMAWVKLVDDDGRVAGHAVLSARISMALLEGAGLMGPPSRGSRRSGAPPPPAAAMSEDTLGLSSINQDAVSPRQRPMASPLPPAYPSAGGLTPGTGGKAPATTTGGYLQVSSLQVYDELLESGLRAVGCGPRSLALHGPWVWLLHRFCEQFAVGRNYARLSYLKWVVRPENATLTADCFDVLLLDMVALQQAATVEGLSSGELGVQAQVSARIEELLHTTFENYFMLSEETASGMMDGALAVRSGIPAVLRPAVQLFALVRDATSPADQHWIQERFRIAARKRYQALLTAAELQRPSSPRRQADTRQGQVDSPEAVAAYGRLEELCRAIMNELRADDQIRDARILPGFVHLPDITALEYVNGIIKHLRKVLGRYPPPAPTEAAIRLVEAVGKLQNFVHRHKYAEADSRLNNRDIFDRFVLEWINSSAGQLSLRCRRLEQGMTGQHGWQEFATDGKNKVAHLVEDMLNAVQSEMARYQRIITYWPMYGADLERAVTGALREATMGVSRQCGLVQIKEGGQSPEPMALQPYRAQQQAGGGEAAASQRAGRTAWRWVQQAGADRAVVPPTYRGAPLVLQQGINPNQALLLNSLRRLLQVSPQMEQELKRWCAEPLADSTAAGLRGASHASAAQGERGADRRLRREAPNLGAQFAQLVKELRSEYFAAITLCAERLAAELAKMPATSVVQLLRRDGVFASTQQLSVATMRIMEEVEKLLHWLSNVLENRVFVALTRGLWDLTSKDVLDYTEDLREGRGGQRDAWRGRQSAATTLAHMDTFFKTVLTSSMGNDLQNKDLALPQHSDRAHKLLADNDTTVHMSYDVY</sequence>
<accession>A0A9D4Z1A1</accession>
<feature type="region of interest" description="Disordered" evidence="1">
    <location>
        <begin position="621"/>
        <end position="643"/>
    </location>
</feature>
<dbReference type="OrthoDB" id="1896158at2759"/>
<dbReference type="PANTHER" id="PTHR31110">
    <property type="entry name" value="PESTICIDAL CRYSTAL CRY8BA PROTEIN"/>
    <property type="match status" value="1"/>
</dbReference>
<comment type="caution">
    <text evidence="2">The sequence shown here is derived from an EMBL/GenBank/DDBJ whole genome shotgun (WGS) entry which is preliminary data.</text>
</comment>
<feature type="compositionally biased region" description="Basic and acidic residues" evidence="1">
    <location>
        <begin position="403"/>
        <end position="429"/>
    </location>
</feature>
<keyword evidence="3" id="KW-1185">Reference proteome</keyword>
<evidence type="ECO:0000313" key="3">
    <source>
        <dbReference type="Proteomes" id="UP001055712"/>
    </source>
</evidence>
<feature type="compositionally biased region" description="Low complexity" evidence="1">
    <location>
        <begin position="42"/>
        <end position="55"/>
    </location>
</feature>
<protein>
    <submittedName>
        <fullName evidence="2">Uncharacterized protein</fullName>
    </submittedName>
</protein>
<organism evidence="2 3">
    <name type="scientific">Chlorella vulgaris</name>
    <name type="common">Green alga</name>
    <dbReference type="NCBI Taxonomy" id="3077"/>
    <lineage>
        <taxon>Eukaryota</taxon>
        <taxon>Viridiplantae</taxon>
        <taxon>Chlorophyta</taxon>
        <taxon>core chlorophytes</taxon>
        <taxon>Trebouxiophyceae</taxon>
        <taxon>Chlorellales</taxon>
        <taxon>Chlorellaceae</taxon>
        <taxon>Chlorella clade</taxon>
        <taxon>Chlorella</taxon>
    </lineage>
</organism>
<gene>
    <name evidence="2" type="ORF">D9Q98_000569</name>
</gene>
<feature type="region of interest" description="Disordered" evidence="1">
    <location>
        <begin position="1"/>
        <end position="201"/>
    </location>
</feature>
<evidence type="ECO:0000256" key="1">
    <source>
        <dbReference type="SAM" id="MobiDB-lite"/>
    </source>
</evidence>
<feature type="region of interest" description="Disordered" evidence="1">
    <location>
        <begin position="1205"/>
        <end position="1224"/>
    </location>
</feature>
<dbReference type="Proteomes" id="UP001055712">
    <property type="component" value="Unassembled WGS sequence"/>
</dbReference>
<feature type="compositionally biased region" description="Low complexity" evidence="1">
    <location>
        <begin position="622"/>
        <end position="632"/>
    </location>
</feature>
<feature type="compositionally biased region" description="Gly residues" evidence="1">
    <location>
        <begin position="184"/>
        <end position="194"/>
    </location>
</feature>
<reference evidence="2" key="2">
    <citation type="submission" date="2020-11" db="EMBL/GenBank/DDBJ databases">
        <authorList>
            <person name="Cecchin M."/>
            <person name="Marcolungo L."/>
            <person name="Rossato M."/>
            <person name="Girolomoni L."/>
            <person name="Cosentino E."/>
            <person name="Cuine S."/>
            <person name="Li-Beisson Y."/>
            <person name="Delledonne M."/>
            <person name="Ballottari M."/>
        </authorList>
    </citation>
    <scope>NUCLEOTIDE SEQUENCE</scope>
    <source>
        <strain evidence="2">211/11P</strain>
        <tissue evidence="2">Whole cell</tissue>
    </source>
</reference>
<name>A0A9D4Z1A1_CHLVU</name>
<feature type="compositionally biased region" description="Gly residues" evidence="1">
    <location>
        <begin position="125"/>
        <end position="134"/>
    </location>
</feature>
<feature type="compositionally biased region" description="Low complexity" evidence="1">
    <location>
        <begin position="159"/>
        <end position="168"/>
    </location>
</feature>
<feature type="region of interest" description="Disordered" evidence="1">
    <location>
        <begin position="655"/>
        <end position="689"/>
    </location>
</feature>
<dbReference type="PANTHER" id="PTHR31110:SF2">
    <property type="entry name" value="PESTICIDAL CRYSTAL CRY8BA PROTEIN"/>
    <property type="match status" value="1"/>
</dbReference>
<evidence type="ECO:0000313" key="2">
    <source>
        <dbReference type="EMBL" id="KAI3438128.1"/>
    </source>
</evidence>
<dbReference type="EMBL" id="SIDB01000001">
    <property type="protein sequence ID" value="KAI3438128.1"/>
    <property type="molecule type" value="Genomic_DNA"/>
</dbReference>
<reference evidence="2" key="1">
    <citation type="journal article" date="2019" name="Plant J.">
        <title>Chlorella vulgaris genome assembly and annotation reveals the molecular basis for metabolic acclimation to high light conditions.</title>
        <authorList>
            <person name="Cecchin M."/>
            <person name="Marcolungo L."/>
            <person name="Rossato M."/>
            <person name="Girolomoni L."/>
            <person name="Cosentino E."/>
            <person name="Cuine S."/>
            <person name="Li-Beisson Y."/>
            <person name="Delledonne M."/>
            <person name="Ballottari M."/>
        </authorList>
    </citation>
    <scope>NUCLEOTIDE SEQUENCE</scope>
    <source>
        <strain evidence="2">211/11P</strain>
    </source>
</reference>